<dbReference type="Proteomes" id="UP000067476">
    <property type="component" value="Chromosome"/>
</dbReference>
<protein>
    <submittedName>
        <fullName evidence="1">Uncharacterized protein</fullName>
    </submittedName>
</protein>
<dbReference type="EMBL" id="CP012357">
    <property type="protein sequence ID" value="AKX34436.1"/>
    <property type="molecule type" value="Genomic_DNA"/>
</dbReference>
<dbReference type="AlphaFoldDB" id="A0A0K1W2N1"/>
<dbReference type="RefSeq" id="WP_075058526.1">
    <property type="nucleotide sequence ID" value="NZ_CP012357.1"/>
</dbReference>
<name>A0A0K1W2N1_9MOLU</name>
<accession>A0A0K1W2N1</accession>
<keyword evidence="2" id="KW-1185">Reference proteome</keyword>
<reference evidence="1 2" key="1">
    <citation type="journal article" date="2015" name="Genome Announc.">
        <title>Complete Genome Sequence of Spiroplasma litorale TN-1T (DSM 21781), a Bacterium Isolated from a Green-Eyed Horsefly (Tabanus nigrovittatus).</title>
        <authorList>
            <person name="Lo W.S."/>
            <person name="Lai Y.C."/>
            <person name="Lien Y.W."/>
            <person name="Wang T.H."/>
            <person name="Kuo C.H."/>
        </authorList>
    </citation>
    <scope>NUCLEOTIDE SEQUENCE [LARGE SCALE GENOMIC DNA]</scope>
    <source>
        <strain evidence="1 2">TN-1</strain>
    </source>
</reference>
<dbReference type="STRING" id="216942.SLITO_v1c08190"/>
<evidence type="ECO:0000313" key="1">
    <source>
        <dbReference type="EMBL" id="AKX34436.1"/>
    </source>
</evidence>
<dbReference type="KEGG" id="sll:SLITO_v1c08190"/>
<dbReference type="PATRIC" id="fig|216942.3.peg.833"/>
<proteinExistence type="predicted"/>
<organism evidence="1 2">
    <name type="scientific">Spiroplasma litorale</name>
    <dbReference type="NCBI Taxonomy" id="216942"/>
    <lineage>
        <taxon>Bacteria</taxon>
        <taxon>Bacillati</taxon>
        <taxon>Mycoplasmatota</taxon>
        <taxon>Mollicutes</taxon>
        <taxon>Entomoplasmatales</taxon>
        <taxon>Spiroplasmataceae</taxon>
        <taxon>Spiroplasma</taxon>
    </lineage>
</organism>
<evidence type="ECO:0000313" key="2">
    <source>
        <dbReference type="Proteomes" id="UP000067476"/>
    </source>
</evidence>
<gene>
    <name evidence="1" type="ORF">SLITO_v1c08190</name>
</gene>
<sequence length="83" mass="9983">MPFDEVQLKDIPATSNSSIYKGLEYHYGRWYKNVKNYKKIMKFQQNFINLDIEIDTIFGDVNNAKTYSEKWNYYVPILLAKNY</sequence>